<keyword evidence="4" id="KW-1185">Reference proteome</keyword>
<proteinExistence type="predicted"/>
<feature type="transmembrane region" description="Helical" evidence="2">
    <location>
        <begin position="134"/>
        <end position="152"/>
    </location>
</feature>
<feature type="compositionally biased region" description="Low complexity" evidence="1">
    <location>
        <begin position="378"/>
        <end position="408"/>
    </location>
</feature>
<protein>
    <submittedName>
        <fullName evidence="3">Uncharacterized membrane protein YuzA (DUF378 family)</fullName>
    </submittedName>
</protein>
<evidence type="ECO:0000313" key="3">
    <source>
        <dbReference type="EMBL" id="MBP2370127.1"/>
    </source>
</evidence>
<dbReference type="EMBL" id="JAGINU010000001">
    <property type="protein sequence ID" value="MBP2370127.1"/>
    <property type="molecule type" value="Genomic_DNA"/>
</dbReference>
<evidence type="ECO:0000256" key="2">
    <source>
        <dbReference type="SAM" id="Phobius"/>
    </source>
</evidence>
<feature type="transmembrane region" description="Helical" evidence="2">
    <location>
        <begin position="223"/>
        <end position="242"/>
    </location>
</feature>
<keyword evidence="2" id="KW-0472">Membrane</keyword>
<feature type="transmembrane region" description="Helical" evidence="2">
    <location>
        <begin position="199"/>
        <end position="217"/>
    </location>
</feature>
<keyword evidence="2" id="KW-1133">Transmembrane helix</keyword>
<evidence type="ECO:0000313" key="4">
    <source>
        <dbReference type="Proteomes" id="UP001519295"/>
    </source>
</evidence>
<keyword evidence="2" id="KW-0812">Transmembrane</keyword>
<dbReference type="Proteomes" id="UP001519295">
    <property type="component" value="Unassembled WGS sequence"/>
</dbReference>
<feature type="region of interest" description="Disordered" evidence="1">
    <location>
        <begin position="337"/>
        <end position="428"/>
    </location>
</feature>
<gene>
    <name evidence="3" type="ORF">JOF36_005823</name>
</gene>
<evidence type="ECO:0000256" key="1">
    <source>
        <dbReference type="SAM" id="MobiDB-lite"/>
    </source>
</evidence>
<sequence>MAERTGTDASAGTEETIRIEDAVTTEYLDGLRTALIDLPPAELAEIVEDARGHLADLAGELGPSYDRAAVHERLGTPATYAAELRAAAGFPAPPASTVPDDRSPRFPALFAVLALVCATALAGLGGLVELPLGLLSLLLGLPVAAVGVLPVFRDGPRQPAVAALGPVRALDRIRPRPGGVDDEQPRRELPAFLASLQPGWWLLRGVVAAAAVAALFGGDGSTALLVTVLVALAAVPVSVLLGHRTRADRRLLWVVVPLNAFAAGLVVAAAGAFAADDSGGYDSAGYADAAPSGLARDGEPVTDVRPFDAQGRPLSGVYLFDQDGLPLAVGDHRCVPASRTDYGAPEEPGPYPLGTRTSDPETGECVTTPPAPMVVTIPGATPTPAGPGSSATSVAPAPAAPGASGAPTPTAPPASPAPETAPVPRPGG</sequence>
<feature type="compositionally biased region" description="Pro residues" evidence="1">
    <location>
        <begin position="409"/>
        <end position="428"/>
    </location>
</feature>
<dbReference type="RefSeq" id="WP_210033154.1">
    <property type="nucleotide sequence ID" value="NZ_JAGINU010000001.1"/>
</dbReference>
<organism evidence="3 4">
    <name type="scientific">Pseudonocardia parietis</name>
    <dbReference type="NCBI Taxonomy" id="570936"/>
    <lineage>
        <taxon>Bacteria</taxon>
        <taxon>Bacillati</taxon>
        <taxon>Actinomycetota</taxon>
        <taxon>Actinomycetes</taxon>
        <taxon>Pseudonocardiales</taxon>
        <taxon>Pseudonocardiaceae</taxon>
        <taxon>Pseudonocardia</taxon>
    </lineage>
</organism>
<accession>A0ABS4W1Q4</accession>
<reference evidence="3 4" key="1">
    <citation type="submission" date="2021-03" db="EMBL/GenBank/DDBJ databases">
        <title>Sequencing the genomes of 1000 actinobacteria strains.</title>
        <authorList>
            <person name="Klenk H.-P."/>
        </authorList>
    </citation>
    <scope>NUCLEOTIDE SEQUENCE [LARGE SCALE GENOMIC DNA]</scope>
    <source>
        <strain evidence="3 4">DSM 45256</strain>
    </source>
</reference>
<dbReference type="Pfam" id="PF22564">
    <property type="entry name" value="HAAS"/>
    <property type="match status" value="1"/>
</dbReference>
<comment type="caution">
    <text evidence="3">The sequence shown here is derived from an EMBL/GenBank/DDBJ whole genome shotgun (WGS) entry which is preliminary data.</text>
</comment>
<name>A0ABS4W1Q4_9PSEU</name>
<feature type="transmembrane region" description="Helical" evidence="2">
    <location>
        <begin position="251"/>
        <end position="274"/>
    </location>
</feature>
<feature type="transmembrane region" description="Helical" evidence="2">
    <location>
        <begin position="108"/>
        <end position="128"/>
    </location>
</feature>